<dbReference type="AlphaFoldDB" id="F8F920"/>
<evidence type="ECO:0000256" key="3">
    <source>
        <dbReference type="ARBA" id="ARBA00012154"/>
    </source>
</evidence>
<evidence type="ECO:0000256" key="7">
    <source>
        <dbReference type="ARBA" id="ARBA00022777"/>
    </source>
</evidence>
<comment type="caution">
    <text evidence="11">Lacks conserved residue(s) required for the propagation of feature annotation.</text>
</comment>
<comment type="subunit">
    <text evidence="11">Monomer.</text>
</comment>
<accession>F8F920</accession>
<comment type="pathway">
    <text evidence="1 11">Metabolic intermediate biosynthesis; chorismate biosynthesis; chorismate from D-erythrose 4-phosphate and phosphoenolpyruvate: step 5/7.</text>
</comment>
<dbReference type="UniPathway" id="UPA00053">
    <property type="reaction ID" value="UER00088"/>
</dbReference>
<evidence type="ECO:0000256" key="8">
    <source>
        <dbReference type="ARBA" id="ARBA00022840"/>
    </source>
</evidence>
<evidence type="ECO:0000256" key="4">
    <source>
        <dbReference type="ARBA" id="ARBA00022605"/>
    </source>
</evidence>
<dbReference type="EC" id="2.7.1.71" evidence="3 11"/>
<dbReference type="CDD" id="cd00464">
    <property type="entry name" value="SK"/>
    <property type="match status" value="1"/>
</dbReference>
<evidence type="ECO:0000256" key="2">
    <source>
        <dbReference type="ARBA" id="ARBA00006997"/>
    </source>
</evidence>
<evidence type="ECO:0000313" key="12">
    <source>
        <dbReference type="EMBL" id="AEI42468.1"/>
    </source>
</evidence>
<feature type="binding site" evidence="11">
    <location>
        <position position="59"/>
    </location>
    <ligand>
        <name>substrate</name>
    </ligand>
</feature>
<protein>
    <recommendedName>
        <fullName evidence="3 11">Shikimate kinase</fullName>
        <shortName evidence="11">SK</shortName>
        <ecNumber evidence="3 11">2.7.1.71</ecNumber>
    </recommendedName>
</protein>
<evidence type="ECO:0000313" key="13">
    <source>
        <dbReference type="Proteomes" id="UP000006620"/>
    </source>
</evidence>
<dbReference type="KEGG" id="pms:KNP414_03930"/>
<dbReference type="GO" id="GO:0008652">
    <property type="term" value="P:amino acid biosynthetic process"/>
    <property type="evidence" value="ECO:0007669"/>
    <property type="project" value="UniProtKB-KW"/>
</dbReference>
<keyword evidence="8 11" id="KW-0067">ATP-binding</keyword>
<dbReference type="GO" id="GO:0004765">
    <property type="term" value="F:shikimate kinase activity"/>
    <property type="evidence" value="ECO:0007669"/>
    <property type="project" value="UniProtKB-UniRule"/>
</dbReference>
<dbReference type="InterPro" id="IPR023000">
    <property type="entry name" value="Shikimate_kinase_CS"/>
</dbReference>
<dbReference type="InterPro" id="IPR000623">
    <property type="entry name" value="Shikimate_kinase/TSH1"/>
</dbReference>
<dbReference type="RefSeq" id="WP_013917624.1">
    <property type="nucleotide sequence ID" value="NC_015690.1"/>
</dbReference>
<dbReference type="Pfam" id="PF01202">
    <property type="entry name" value="SKI"/>
    <property type="match status" value="1"/>
</dbReference>
<feature type="binding site" evidence="11">
    <location>
        <position position="35"/>
    </location>
    <ligand>
        <name>substrate</name>
    </ligand>
</feature>
<feature type="binding site" evidence="11">
    <location>
        <begin position="13"/>
        <end position="18"/>
    </location>
    <ligand>
        <name>ATP</name>
        <dbReference type="ChEBI" id="CHEBI:30616"/>
    </ligand>
</feature>
<name>F8F920_PAEMK</name>
<proteinExistence type="inferred from homology"/>
<dbReference type="PANTHER" id="PTHR21087:SF16">
    <property type="entry name" value="SHIKIMATE KINASE 1, CHLOROPLASTIC"/>
    <property type="match status" value="1"/>
</dbReference>
<comment type="function">
    <text evidence="11">Catalyzes the specific phosphorylation of the 3-hydroxyl group of shikimic acid using ATP as a cosubstrate.</text>
</comment>
<dbReference type="PROSITE" id="PS01128">
    <property type="entry name" value="SHIKIMATE_KINASE"/>
    <property type="match status" value="1"/>
</dbReference>
<dbReference type="PRINTS" id="PR01100">
    <property type="entry name" value="SHIKIMTKNASE"/>
</dbReference>
<keyword evidence="5 11" id="KW-0808">Transferase</keyword>
<dbReference type="GO" id="GO:0005524">
    <property type="term" value="F:ATP binding"/>
    <property type="evidence" value="ECO:0007669"/>
    <property type="project" value="UniProtKB-UniRule"/>
</dbReference>
<reference evidence="12 13" key="2">
    <citation type="journal article" date="2013" name="Genome Announc.">
        <title>Genome Sequence of Growth-Improving Paenibacillus mucilaginosus Strain KNP414.</title>
        <authorList>
            <person name="Lu J.J."/>
            <person name="Wang J.F."/>
            <person name="Hu X.F."/>
        </authorList>
    </citation>
    <scope>NUCLEOTIDE SEQUENCE [LARGE SCALE GENOMIC DNA]</scope>
    <source>
        <strain evidence="12 13">KNP414</strain>
    </source>
</reference>
<dbReference type="GO" id="GO:0000287">
    <property type="term" value="F:magnesium ion binding"/>
    <property type="evidence" value="ECO:0007669"/>
    <property type="project" value="UniProtKB-UniRule"/>
</dbReference>
<comment type="subcellular location">
    <subcellularLocation>
        <location evidence="11">Cytoplasm</location>
    </subcellularLocation>
</comment>
<evidence type="ECO:0000256" key="5">
    <source>
        <dbReference type="ARBA" id="ARBA00022679"/>
    </source>
</evidence>
<dbReference type="PATRIC" id="fig|1036673.3.peg.3611"/>
<dbReference type="SUPFAM" id="SSF52540">
    <property type="entry name" value="P-loop containing nucleoside triphosphate hydrolases"/>
    <property type="match status" value="1"/>
</dbReference>
<dbReference type="PANTHER" id="PTHR21087">
    <property type="entry name" value="SHIKIMATE KINASE"/>
    <property type="match status" value="1"/>
</dbReference>
<organism evidence="12 13">
    <name type="scientific">Paenibacillus mucilaginosus (strain KNP414)</name>
    <dbReference type="NCBI Taxonomy" id="1036673"/>
    <lineage>
        <taxon>Bacteria</taxon>
        <taxon>Bacillati</taxon>
        <taxon>Bacillota</taxon>
        <taxon>Bacilli</taxon>
        <taxon>Bacillales</taxon>
        <taxon>Paenibacillaceae</taxon>
        <taxon>Paenibacillus</taxon>
    </lineage>
</organism>
<dbReference type="EMBL" id="CP002869">
    <property type="protein sequence ID" value="AEI42468.1"/>
    <property type="molecule type" value="Genomic_DNA"/>
</dbReference>
<comment type="cofactor">
    <cofactor evidence="11">
        <name>Mg(2+)</name>
        <dbReference type="ChEBI" id="CHEBI:18420"/>
    </cofactor>
    <text evidence="11">Binds 1 Mg(2+) ion per subunit.</text>
</comment>
<evidence type="ECO:0000256" key="9">
    <source>
        <dbReference type="ARBA" id="ARBA00023141"/>
    </source>
</evidence>
<keyword evidence="4 11" id="KW-0028">Amino-acid biosynthesis</keyword>
<feature type="binding site" evidence="11">
    <location>
        <position position="81"/>
    </location>
    <ligand>
        <name>substrate</name>
    </ligand>
</feature>
<evidence type="ECO:0000256" key="11">
    <source>
        <dbReference type="HAMAP-Rule" id="MF_00109"/>
    </source>
</evidence>
<feature type="binding site" evidence="11">
    <location>
        <position position="119"/>
    </location>
    <ligand>
        <name>ATP</name>
        <dbReference type="ChEBI" id="CHEBI:30616"/>
    </ligand>
</feature>
<dbReference type="Proteomes" id="UP000006620">
    <property type="component" value="Chromosome"/>
</dbReference>
<dbReference type="Gene3D" id="3.40.50.300">
    <property type="entry name" value="P-loop containing nucleotide triphosphate hydrolases"/>
    <property type="match status" value="1"/>
</dbReference>
<keyword evidence="6 11" id="KW-0547">Nucleotide-binding</keyword>
<comment type="catalytic activity">
    <reaction evidence="10 11">
        <text>shikimate + ATP = 3-phosphoshikimate + ADP + H(+)</text>
        <dbReference type="Rhea" id="RHEA:13121"/>
        <dbReference type="ChEBI" id="CHEBI:15378"/>
        <dbReference type="ChEBI" id="CHEBI:30616"/>
        <dbReference type="ChEBI" id="CHEBI:36208"/>
        <dbReference type="ChEBI" id="CHEBI:145989"/>
        <dbReference type="ChEBI" id="CHEBI:456216"/>
        <dbReference type="EC" id="2.7.1.71"/>
    </reaction>
</comment>
<dbReference type="GO" id="GO:0005829">
    <property type="term" value="C:cytosol"/>
    <property type="evidence" value="ECO:0007669"/>
    <property type="project" value="TreeGrafter"/>
</dbReference>
<comment type="similarity">
    <text evidence="2 11">Belongs to the shikimate kinase family.</text>
</comment>
<keyword evidence="7 11" id="KW-0418">Kinase</keyword>
<dbReference type="HOGENOM" id="CLU_057607_2_2_9"/>
<evidence type="ECO:0000256" key="6">
    <source>
        <dbReference type="ARBA" id="ARBA00022741"/>
    </source>
</evidence>
<dbReference type="InterPro" id="IPR031322">
    <property type="entry name" value="Shikimate/glucono_kinase"/>
</dbReference>
<dbReference type="GO" id="GO:0009073">
    <property type="term" value="P:aromatic amino acid family biosynthetic process"/>
    <property type="evidence" value="ECO:0007669"/>
    <property type="project" value="UniProtKB-KW"/>
</dbReference>
<keyword evidence="11" id="KW-0963">Cytoplasm</keyword>
<reference evidence="13" key="1">
    <citation type="submission" date="2011-06" db="EMBL/GenBank/DDBJ databases">
        <title>Complete genome sequence of Paenibacillus mucilaginosus KNP414.</title>
        <authorList>
            <person name="Wang J."/>
            <person name="Hu S."/>
            <person name="Hu X."/>
            <person name="Zhang B."/>
            <person name="Dong D."/>
            <person name="Zhang S."/>
            <person name="Zhao K."/>
            <person name="Wu D."/>
        </authorList>
    </citation>
    <scope>NUCLEOTIDE SEQUENCE [LARGE SCALE GENOMIC DNA]</scope>
    <source>
        <strain evidence="13">KNP414</strain>
    </source>
</reference>
<gene>
    <name evidence="11" type="primary">aroK</name>
    <name evidence="12" type="ordered locus">KNP414_03930</name>
</gene>
<dbReference type="InterPro" id="IPR027417">
    <property type="entry name" value="P-loop_NTPase"/>
</dbReference>
<evidence type="ECO:0000256" key="10">
    <source>
        <dbReference type="ARBA" id="ARBA00048567"/>
    </source>
</evidence>
<evidence type="ECO:0000256" key="1">
    <source>
        <dbReference type="ARBA" id="ARBA00004842"/>
    </source>
</evidence>
<keyword evidence="11" id="KW-0460">Magnesium</keyword>
<dbReference type="GO" id="GO:0009423">
    <property type="term" value="P:chorismate biosynthetic process"/>
    <property type="evidence" value="ECO:0007669"/>
    <property type="project" value="UniProtKB-UniRule"/>
</dbReference>
<sequence length="170" mass="18585">MNYRNIVLIGMMGTGKSTVGQALAARLGWRFVDTDAVIERNTGKTIPELFAGEGEAFFREAEREAVAAVLKESGQVVATGGGAVLREENRRAMSEGGLVVALLCSPERIIERVRTDSNRPLLQGNLEERVHTLAENRREAYTFADLAVDTSELDVQTIADQILRHAKDAS</sequence>
<dbReference type="HAMAP" id="MF_00109">
    <property type="entry name" value="Shikimate_kinase"/>
    <property type="match status" value="1"/>
</dbReference>
<feature type="binding site" evidence="11">
    <location>
        <position position="137"/>
    </location>
    <ligand>
        <name>substrate</name>
    </ligand>
</feature>
<feature type="binding site" evidence="11">
    <location>
        <position position="17"/>
    </location>
    <ligand>
        <name>Mg(2+)</name>
        <dbReference type="ChEBI" id="CHEBI:18420"/>
    </ligand>
</feature>
<keyword evidence="9 11" id="KW-0057">Aromatic amino acid biosynthesis</keyword>
<keyword evidence="11" id="KW-0479">Metal-binding</keyword>